<dbReference type="Gene3D" id="3.40.50.720">
    <property type="entry name" value="NAD(P)-binding Rossmann-like Domain"/>
    <property type="match status" value="1"/>
</dbReference>
<comment type="caution">
    <text evidence="3">The sequence shown here is derived from an EMBL/GenBank/DDBJ whole genome shotgun (WGS) entry which is preliminary data.</text>
</comment>
<dbReference type="Proteomes" id="UP001148614">
    <property type="component" value="Unassembled WGS sequence"/>
</dbReference>
<evidence type="ECO:0000313" key="3">
    <source>
        <dbReference type="EMBL" id="KAJ3570130.1"/>
    </source>
</evidence>
<organism evidence="3 4">
    <name type="scientific">Xylaria arbuscula</name>
    <dbReference type="NCBI Taxonomy" id="114810"/>
    <lineage>
        <taxon>Eukaryota</taxon>
        <taxon>Fungi</taxon>
        <taxon>Dikarya</taxon>
        <taxon>Ascomycota</taxon>
        <taxon>Pezizomycotina</taxon>
        <taxon>Sordariomycetes</taxon>
        <taxon>Xylariomycetidae</taxon>
        <taxon>Xylariales</taxon>
        <taxon>Xylariaceae</taxon>
        <taxon>Xylaria</taxon>
    </lineage>
</organism>
<evidence type="ECO:0000313" key="4">
    <source>
        <dbReference type="Proteomes" id="UP001148614"/>
    </source>
</evidence>
<name>A0A9W8TMR7_9PEZI</name>
<dbReference type="Gene3D" id="3.30.1780.10">
    <property type="entry name" value="ornithine cyclodeaminase, domain 1"/>
    <property type="match status" value="1"/>
</dbReference>
<dbReference type="InterPro" id="IPR003462">
    <property type="entry name" value="ODC_Mu_crystall"/>
</dbReference>
<evidence type="ECO:0000259" key="2">
    <source>
        <dbReference type="Pfam" id="PF01488"/>
    </source>
</evidence>
<dbReference type="InterPro" id="IPR006151">
    <property type="entry name" value="Shikm_DH/Glu-tRNA_Rdtase"/>
</dbReference>
<dbReference type="AlphaFoldDB" id="A0A9W8TMR7"/>
<dbReference type="EMBL" id="JANPWZ010000966">
    <property type="protein sequence ID" value="KAJ3570130.1"/>
    <property type="molecule type" value="Genomic_DNA"/>
</dbReference>
<keyword evidence="4" id="KW-1185">Reference proteome</keyword>
<dbReference type="InterPro" id="IPR036291">
    <property type="entry name" value="NAD(P)-bd_dom_sf"/>
</dbReference>
<dbReference type="InterPro" id="IPR023401">
    <property type="entry name" value="ODC_N"/>
</dbReference>
<protein>
    <recommendedName>
        <fullName evidence="2">Quinate/shikimate 5-dehydrogenase/glutamyl-tRNA reductase domain-containing protein</fullName>
    </recommendedName>
</protein>
<gene>
    <name evidence="3" type="ORF">NPX13_g5833</name>
</gene>
<dbReference type="VEuPathDB" id="FungiDB:F4678DRAFT_442531"/>
<accession>A0A9W8TMR7</accession>
<proteinExistence type="inferred from homology"/>
<reference evidence="3" key="1">
    <citation type="submission" date="2022-07" db="EMBL/GenBank/DDBJ databases">
        <title>Genome Sequence of Xylaria arbuscula.</title>
        <authorList>
            <person name="Buettner E."/>
        </authorList>
    </citation>
    <scope>NUCLEOTIDE SEQUENCE</scope>
    <source>
        <strain evidence="3">VT107</strain>
    </source>
</reference>
<dbReference type="PANTHER" id="PTHR13812:SF19">
    <property type="entry name" value="KETIMINE REDUCTASE MU-CRYSTALLIN"/>
    <property type="match status" value="1"/>
</dbReference>
<sequence>MGGLLVLGDSDIHDILINLSKPEILTFRDALAGCLRDYSIGTEREYQPAPGVINRPEGQRLLFRPFTSSDSVGTKMVITPAPTSKAAGKLRGIVAMCDADGIPSGILNAEEVTGYRTALIALIPYLWRRHTERIVIFGAGKQALWHLRLALALRGDEIKSIVVVNRTVSRAETLLAQIREENSTRWKSAATMETIDPARSDYQESLKSHLSAADAIFCTVGSTEPLFLVSHVLSEARERQPYVSAVGAWQPDMIELDPALLYHTVKGMSSGSRAGSVLADDRKYVLEHSGEFARSKIGGENVVEIGEIESLQSKEVDKEPLAKWMKDGLLVYKSVGVGITDLAASNTIIAIARERQLGTTISQF</sequence>
<dbReference type="GO" id="GO:0005737">
    <property type="term" value="C:cytoplasm"/>
    <property type="evidence" value="ECO:0007669"/>
    <property type="project" value="TreeGrafter"/>
</dbReference>
<dbReference type="SUPFAM" id="SSF51735">
    <property type="entry name" value="NAD(P)-binding Rossmann-fold domains"/>
    <property type="match status" value="1"/>
</dbReference>
<dbReference type="Pfam" id="PF01488">
    <property type="entry name" value="Shikimate_DH"/>
    <property type="match status" value="1"/>
</dbReference>
<feature type="domain" description="Quinate/shikimate 5-dehydrogenase/glutamyl-tRNA reductase" evidence="2">
    <location>
        <begin position="130"/>
        <end position="240"/>
    </location>
</feature>
<dbReference type="PANTHER" id="PTHR13812">
    <property type="entry name" value="KETIMINE REDUCTASE MU-CRYSTALLIN"/>
    <property type="match status" value="1"/>
</dbReference>
<evidence type="ECO:0000256" key="1">
    <source>
        <dbReference type="ARBA" id="ARBA00008903"/>
    </source>
</evidence>
<comment type="similarity">
    <text evidence="1">Belongs to the ornithine cyclodeaminase/mu-crystallin family.</text>
</comment>